<feature type="region of interest" description="Disordered" evidence="1">
    <location>
        <begin position="304"/>
        <end position="348"/>
    </location>
</feature>
<dbReference type="OrthoDB" id="2564904at2759"/>
<evidence type="ECO:0008006" key="5">
    <source>
        <dbReference type="Google" id="ProtNLM"/>
    </source>
</evidence>
<evidence type="ECO:0000256" key="1">
    <source>
        <dbReference type="SAM" id="MobiDB-lite"/>
    </source>
</evidence>
<feature type="compositionally biased region" description="Low complexity" evidence="1">
    <location>
        <begin position="305"/>
        <end position="348"/>
    </location>
</feature>
<evidence type="ECO:0000256" key="2">
    <source>
        <dbReference type="SAM" id="SignalP"/>
    </source>
</evidence>
<feature type="chain" id="PRO_5040341145" description="Mannoprotein" evidence="2">
    <location>
        <begin position="19"/>
        <end position="375"/>
    </location>
</feature>
<dbReference type="AlphaFoldDB" id="A0A9P3G7I4"/>
<protein>
    <recommendedName>
        <fullName evidence="5">Mannoprotein</fullName>
    </recommendedName>
</protein>
<evidence type="ECO:0000313" key="3">
    <source>
        <dbReference type="EMBL" id="GJE89738.1"/>
    </source>
</evidence>
<organism evidence="3 4">
    <name type="scientific">Phanerochaete sordida</name>
    <dbReference type="NCBI Taxonomy" id="48140"/>
    <lineage>
        <taxon>Eukaryota</taxon>
        <taxon>Fungi</taxon>
        <taxon>Dikarya</taxon>
        <taxon>Basidiomycota</taxon>
        <taxon>Agaricomycotina</taxon>
        <taxon>Agaricomycetes</taxon>
        <taxon>Polyporales</taxon>
        <taxon>Phanerochaetaceae</taxon>
        <taxon>Phanerochaete</taxon>
    </lineage>
</organism>
<proteinExistence type="predicted"/>
<reference evidence="3 4" key="1">
    <citation type="submission" date="2021-08" db="EMBL/GenBank/DDBJ databases">
        <title>Draft Genome Sequence of Phanerochaete sordida strain YK-624.</title>
        <authorList>
            <person name="Mori T."/>
            <person name="Dohra H."/>
            <person name="Suzuki T."/>
            <person name="Kawagishi H."/>
            <person name="Hirai H."/>
        </authorList>
    </citation>
    <scope>NUCLEOTIDE SEQUENCE [LARGE SCALE GENOMIC DNA]</scope>
    <source>
        <strain evidence="3 4">YK-624</strain>
    </source>
</reference>
<sequence>MSRVALSALLAVAAVAVAQDPTGTEPLADKRFTYPTGIPYQVDPNMGVRGAQNGYNLCNSTTENQASLCQTAFINHIDDWCVWAPPTGPTTIGESEGQEVAWCTKPGRGTRLIPQGAITGVQFLRAKSYLEVIAFLDQTMLNLAADDYGGELDPHGADLRGNPLGGLVFSNGLPLSGTGDNNTYDQVIEWHNFIGSNFSCFKACDPQDPNDHNYCYNQLDRVGIEYVCPNQAQNHVFEVCDSDNQDYPGVYTLSDGTTTSYTQPPESLGAITSMPYTARVPASSNCVTYQSSDLFPSLPTPTNVPATSAGASGSAGPAATGKAGASASASGSASRSGSAGAAPTGGSSLTGGAASLRTSAFATIAGVVVAVAFFA</sequence>
<keyword evidence="4" id="KW-1185">Reference proteome</keyword>
<feature type="signal peptide" evidence="2">
    <location>
        <begin position="1"/>
        <end position="18"/>
    </location>
</feature>
<gene>
    <name evidence="3" type="ORF">PsYK624_058440</name>
</gene>
<name>A0A9P3G7I4_9APHY</name>
<comment type="caution">
    <text evidence="3">The sequence shown here is derived from an EMBL/GenBank/DDBJ whole genome shotgun (WGS) entry which is preliminary data.</text>
</comment>
<accession>A0A9P3G7I4</accession>
<keyword evidence="2" id="KW-0732">Signal</keyword>
<evidence type="ECO:0000313" key="4">
    <source>
        <dbReference type="Proteomes" id="UP000703269"/>
    </source>
</evidence>
<dbReference type="Proteomes" id="UP000703269">
    <property type="component" value="Unassembled WGS sequence"/>
</dbReference>
<dbReference type="EMBL" id="BPQB01000014">
    <property type="protein sequence ID" value="GJE89738.1"/>
    <property type="molecule type" value="Genomic_DNA"/>
</dbReference>